<evidence type="ECO:0000256" key="1">
    <source>
        <dbReference type="ARBA" id="ARBA00000642"/>
    </source>
</evidence>
<dbReference type="PRINTS" id="PR00477">
    <property type="entry name" value="PHGLYCKINASE"/>
</dbReference>
<proteinExistence type="inferred from homology"/>
<evidence type="ECO:0000256" key="7">
    <source>
        <dbReference type="ARBA" id="ARBA00022679"/>
    </source>
</evidence>
<evidence type="ECO:0000313" key="16">
    <source>
        <dbReference type="Proteomes" id="UP000473699"/>
    </source>
</evidence>
<accession>A0A6L5YAJ8</accession>
<keyword evidence="7 11" id="KW-0808">Transferase</keyword>
<sequence>MLRLRGISEAPLEGKKVLVRVDFNVPFKDGKVKDNSRIVAHKKTIDALLAGGARVTMVSHFGRPKGQVVPEMSLGQIREDAEKGLGHPVRFVPECVGPEVEAAVAAQKPGDLLLLENSRFHAEEQKNDPEFSKLLAKPFDLFVMDAFSASHRGDCTTEGVAHVLPAYAGFLIAREVEALERVKSDPEKPYVLVLGGAKVSDKIGVIEHMLDTADTILIGGGMAFTFLSVRGGTIGTSLYDAEHVDFAKDVLARAAAKGVKILLPTDVIAAAEIGDEVQCSVVPASSVPDGLMGLDIGPETATAFAAEIAKARTVLWNGPMGVFENKPFAAGSRAVAEALAAATAKGAFTVVGGGDTASAVKKFGLKDAMSHVSTGGGASLEYCEGKSLPGIAALEMK</sequence>
<evidence type="ECO:0000256" key="5">
    <source>
        <dbReference type="ARBA" id="ARBA00013061"/>
    </source>
</evidence>
<feature type="binding site" evidence="11 12">
    <location>
        <begin position="60"/>
        <end position="63"/>
    </location>
    <ligand>
        <name>substrate</name>
    </ligand>
</feature>
<name>A0A6L5YAJ8_9BACT</name>
<evidence type="ECO:0000256" key="2">
    <source>
        <dbReference type="ARBA" id="ARBA00004838"/>
    </source>
</evidence>
<dbReference type="InterPro" id="IPR015911">
    <property type="entry name" value="Phosphoglycerate_kinase_CS"/>
</dbReference>
<evidence type="ECO:0000256" key="8">
    <source>
        <dbReference type="ARBA" id="ARBA00022741"/>
    </source>
</evidence>
<feature type="binding site" evidence="11 13">
    <location>
        <position position="293"/>
    </location>
    <ligand>
        <name>ATP</name>
        <dbReference type="ChEBI" id="CHEBI:30616"/>
    </ligand>
</feature>
<evidence type="ECO:0000256" key="14">
    <source>
        <dbReference type="RuleBase" id="RU000532"/>
    </source>
</evidence>
<evidence type="ECO:0000256" key="3">
    <source>
        <dbReference type="ARBA" id="ARBA00008982"/>
    </source>
</evidence>
<feature type="binding site" evidence="11 13">
    <location>
        <position position="324"/>
    </location>
    <ligand>
        <name>ATP</name>
        <dbReference type="ChEBI" id="CHEBI:30616"/>
    </ligand>
</feature>
<dbReference type="GO" id="GO:0043531">
    <property type="term" value="F:ADP binding"/>
    <property type="evidence" value="ECO:0007669"/>
    <property type="project" value="TreeGrafter"/>
</dbReference>
<feature type="binding site" evidence="12">
    <location>
        <position position="152"/>
    </location>
    <ligand>
        <name>(2R)-3-phosphoglycerate</name>
        <dbReference type="ChEBI" id="CHEBI:58272"/>
    </ligand>
</feature>
<feature type="binding site" evidence="11">
    <location>
        <position position="37"/>
    </location>
    <ligand>
        <name>substrate</name>
    </ligand>
</feature>
<evidence type="ECO:0000256" key="11">
    <source>
        <dbReference type="HAMAP-Rule" id="MF_00145"/>
    </source>
</evidence>
<evidence type="ECO:0000313" key="15">
    <source>
        <dbReference type="EMBL" id="MST55223.1"/>
    </source>
</evidence>
<dbReference type="GO" id="GO:0006096">
    <property type="term" value="P:glycolytic process"/>
    <property type="evidence" value="ECO:0007669"/>
    <property type="project" value="UniProtKB-UniRule"/>
</dbReference>
<dbReference type="EMBL" id="VUNH01000003">
    <property type="protein sequence ID" value="MST55223.1"/>
    <property type="molecule type" value="Genomic_DNA"/>
</dbReference>
<dbReference type="Pfam" id="PF00162">
    <property type="entry name" value="PGK"/>
    <property type="match status" value="1"/>
</dbReference>
<evidence type="ECO:0000256" key="6">
    <source>
        <dbReference type="ARBA" id="ARBA00016471"/>
    </source>
</evidence>
<dbReference type="Gene3D" id="3.40.50.1260">
    <property type="entry name" value="Phosphoglycerate kinase, N-terminal domain"/>
    <property type="match status" value="2"/>
</dbReference>
<dbReference type="InterPro" id="IPR036043">
    <property type="entry name" value="Phosphoglycerate_kinase_sf"/>
</dbReference>
<comment type="pathway">
    <text evidence="2 11">Carbohydrate degradation; glycolysis; pyruvate from D-glyceraldehyde 3-phosphate: step 2/5.</text>
</comment>
<evidence type="ECO:0000256" key="4">
    <source>
        <dbReference type="ARBA" id="ARBA00011245"/>
    </source>
</evidence>
<reference evidence="15 16" key="1">
    <citation type="submission" date="2019-08" db="EMBL/GenBank/DDBJ databases">
        <title>In-depth cultivation of the pig gut microbiome towards novel bacterial diversity and tailored functional studies.</title>
        <authorList>
            <person name="Wylensek D."/>
            <person name="Hitch T.C.A."/>
            <person name="Clavel T."/>
        </authorList>
    </citation>
    <scope>NUCLEOTIDE SEQUENCE [LARGE SCALE GENOMIC DNA]</scope>
    <source>
        <strain evidence="15 16">SM-530-WT-4B</strain>
    </source>
</reference>
<dbReference type="UniPathway" id="UPA00109">
    <property type="reaction ID" value="UER00185"/>
</dbReference>
<dbReference type="GO" id="GO:0004618">
    <property type="term" value="F:phosphoglycerate kinase activity"/>
    <property type="evidence" value="ECO:0007669"/>
    <property type="project" value="UniProtKB-UniRule"/>
</dbReference>
<keyword evidence="9 11" id="KW-0418">Kinase</keyword>
<feature type="binding site" evidence="11">
    <location>
        <position position="152"/>
    </location>
    <ligand>
        <name>substrate</name>
    </ligand>
</feature>
<evidence type="ECO:0000256" key="12">
    <source>
        <dbReference type="PIRSR" id="PIRSR000724-1"/>
    </source>
</evidence>
<comment type="caution">
    <text evidence="15">The sequence shown here is derived from an EMBL/GenBank/DDBJ whole genome shotgun (WGS) entry which is preliminary data.</text>
</comment>
<dbReference type="FunFam" id="3.40.50.1260:FF:000006">
    <property type="entry name" value="Phosphoglycerate kinase"/>
    <property type="match status" value="1"/>
</dbReference>
<dbReference type="InterPro" id="IPR015824">
    <property type="entry name" value="Phosphoglycerate_kinase_N"/>
</dbReference>
<dbReference type="InterPro" id="IPR001576">
    <property type="entry name" value="Phosphoglycerate_kinase"/>
</dbReference>
<keyword evidence="8 11" id="KW-0547">Nucleotide-binding</keyword>
<dbReference type="FunFam" id="3.40.50.1260:FF:000003">
    <property type="entry name" value="Phosphoglycerate kinase"/>
    <property type="match status" value="1"/>
</dbReference>
<keyword evidence="11" id="KW-0963">Cytoplasm</keyword>
<feature type="binding site" evidence="12">
    <location>
        <position position="37"/>
    </location>
    <ligand>
        <name>(2R)-3-phosphoglycerate</name>
        <dbReference type="ChEBI" id="CHEBI:58272"/>
    </ligand>
</feature>
<gene>
    <name evidence="11" type="primary">pgk</name>
    <name evidence="15" type="ORF">FYJ74_04095</name>
</gene>
<dbReference type="Proteomes" id="UP000473699">
    <property type="component" value="Unassembled WGS sequence"/>
</dbReference>
<dbReference type="RefSeq" id="WP_154528320.1">
    <property type="nucleotide sequence ID" value="NZ_VUNH01000003.1"/>
</dbReference>
<dbReference type="GO" id="GO:0006094">
    <property type="term" value="P:gluconeogenesis"/>
    <property type="evidence" value="ECO:0007669"/>
    <property type="project" value="TreeGrafter"/>
</dbReference>
<protein>
    <recommendedName>
        <fullName evidence="6 11">Phosphoglycerate kinase</fullName>
        <ecNumber evidence="5 11">2.7.2.3</ecNumber>
    </recommendedName>
</protein>
<feature type="binding site" evidence="11">
    <location>
        <position position="119"/>
    </location>
    <ligand>
        <name>substrate</name>
    </ligand>
</feature>
<dbReference type="GO" id="GO:0005829">
    <property type="term" value="C:cytosol"/>
    <property type="evidence" value="ECO:0007669"/>
    <property type="project" value="TreeGrafter"/>
</dbReference>
<evidence type="ECO:0000256" key="13">
    <source>
        <dbReference type="PIRSR" id="PIRSR000724-2"/>
    </source>
</evidence>
<comment type="catalytic activity">
    <reaction evidence="1 11 14">
        <text>(2R)-3-phosphoglycerate + ATP = (2R)-3-phospho-glyceroyl phosphate + ADP</text>
        <dbReference type="Rhea" id="RHEA:14801"/>
        <dbReference type="ChEBI" id="CHEBI:30616"/>
        <dbReference type="ChEBI" id="CHEBI:57604"/>
        <dbReference type="ChEBI" id="CHEBI:58272"/>
        <dbReference type="ChEBI" id="CHEBI:456216"/>
        <dbReference type="EC" id="2.7.2.3"/>
    </reaction>
</comment>
<comment type="similarity">
    <text evidence="3 11 14">Belongs to the phosphoglycerate kinase family.</text>
</comment>
<comment type="subunit">
    <text evidence="4 11">Monomer.</text>
</comment>
<dbReference type="PANTHER" id="PTHR11406:SF23">
    <property type="entry name" value="PHOSPHOGLYCERATE KINASE 1, CHLOROPLASTIC-RELATED"/>
    <property type="match status" value="1"/>
</dbReference>
<evidence type="ECO:0000256" key="9">
    <source>
        <dbReference type="ARBA" id="ARBA00022777"/>
    </source>
</evidence>
<dbReference type="SUPFAM" id="SSF53748">
    <property type="entry name" value="Phosphoglycerate kinase"/>
    <property type="match status" value="1"/>
</dbReference>
<comment type="subcellular location">
    <subcellularLocation>
        <location evidence="11">Cytoplasm</location>
    </subcellularLocation>
</comment>
<keyword evidence="11" id="KW-0324">Glycolysis</keyword>
<dbReference type="PANTHER" id="PTHR11406">
    <property type="entry name" value="PHOSPHOGLYCERATE KINASE"/>
    <property type="match status" value="1"/>
</dbReference>
<organism evidence="15 16">
    <name type="scientific">Pyramidobacter porci</name>
    <dbReference type="NCBI Taxonomy" id="2605789"/>
    <lineage>
        <taxon>Bacteria</taxon>
        <taxon>Thermotogati</taxon>
        <taxon>Synergistota</taxon>
        <taxon>Synergistia</taxon>
        <taxon>Synergistales</taxon>
        <taxon>Dethiosulfovibrionaceae</taxon>
        <taxon>Pyramidobacter</taxon>
    </lineage>
</organism>
<dbReference type="EC" id="2.7.2.3" evidence="5 11"/>
<dbReference type="GO" id="GO:0005524">
    <property type="term" value="F:ATP binding"/>
    <property type="evidence" value="ECO:0007669"/>
    <property type="project" value="UniProtKB-KW"/>
</dbReference>
<dbReference type="AlphaFoldDB" id="A0A6L5YAJ8"/>
<dbReference type="PROSITE" id="PS00111">
    <property type="entry name" value="PGLYCERATE_KINASE"/>
    <property type="match status" value="1"/>
</dbReference>
<dbReference type="HAMAP" id="MF_00145">
    <property type="entry name" value="Phosphoglyc_kinase"/>
    <property type="match status" value="1"/>
</dbReference>
<keyword evidence="16" id="KW-1185">Reference proteome</keyword>
<feature type="binding site" evidence="12">
    <location>
        <position position="119"/>
    </location>
    <ligand>
        <name>(2R)-3-phosphoglycerate</name>
        <dbReference type="ChEBI" id="CHEBI:58272"/>
    </ligand>
</feature>
<feature type="binding site" evidence="11 13">
    <location>
        <position position="202"/>
    </location>
    <ligand>
        <name>ATP</name>
        <dbReference type="ChEBI" id="CHEBI:30616"/>
    </ligand>
</feature>
<feature type="binding site" evidence="11 13">
    <location>
        <begin position="353"/>
        <end position="356"/>
    </location>
    <ligand>
        <name>ATP</name>
        <dbReference type="ChEBI" id="CHEBI:30616"/>
    </ligand>
</feature>
<keyword evidence="10 11" id="KW-0067">ATP-binding</keyword>
<feature type="binding site" evidence="11 12">
    <location>
        <begin position="22"/>
        <end position="24"/>
    </location>
    <ligand>
        <name>substrate</name>
    </ligand>
</feature>
<evidence type="ECO:0000256" key="10">
    <source>
        <dbReference type="ARBA" id="ARBA00022840"/>
    </source>
</evidence>
<dbReference type="PIRSF" id="PIRSF000724">
    <property type="entry name" value="Pgk"/>
    <property type="match status" value="1"/>
</dbReference>